<reference evidence="3" key="1">
    <citation type="submission" date="2025-08" db="UniProtKB">
        <authorList>
            <consortium name="RefSeq"/>
        </authorList>
    </citation>
    <scope>IDENTIFICATION</scope>
</reference>
<feature type="chain" id="PRO_5035437986" evidence="1">
    <location>
        <begin position="24"/>
        <end position="1524"/>
    </location>
</feature>
<sequence length="1524" mass="175405">MLANKDLVICFLFLWCFIINAKCQDLEEMSKTLDEILINTRSFRRPRNYEDKPLIWQEYEFNTAAGNREDLIVTNISLHTFVNINENINISRNNWQFLQTDTNYLICAKNSTLLFYKINLDDLSIERIISILTDGHILQFKVLHFNNEAISNKNHANNLLAVLLIKSQHGYFLYWYKIFGNTYVLYSMWPIRKQIQNMEFVQEGNQHELLLLDNDTYFEGQSLIDVYSFNVDYNNHRIDIWFCRRLFVPKIFNIQVCPIYGRTVLAFQGIDSVILYKSKSEDKLCQYEKLEVIKSNKLANVVCFESGYIEYLAIGGEKLRLLHFFENEFQDIAEINSHFNETIEILWIGTIPLNTYRDESLLLVQLQNLTVIAFAWHGLKYKAIPLPNQIISKFDLSKIVVIPKVGFVHRNAFVRIEVILNELVQPIHNKMESVLKTRALLEEVFRKQEAVFYETEVRFNESYFKNPTIAGFWNFSKINVLNATIEKHVNYGAVKVGQIDLGINDISTNVTLNLKKLKELEAKLEQVISDLKNITNSTSIVLSDIEFTGDFLVNGTLYAKNVTAAFINNVSTSIIVNSIVNDIPDIINGQKSFPAINTDDLTVFSLNDIPLAKIVFGFPIKNYSDVNFSKIRRLEINGHLSFSEINDINWKNLMQNIIWRDNSTTISGKTIVEKLFAEEANVENLNHLRYPEDYVLMSNRLSNITGIKHFANLSIRHLLSINAINKINIDDYVILNKHEFINEEITFENLEIVGTFQIDGNITGINVSSTEGLLNETNSLLSDVIFENLTIMGNIILQDSINTKTWLDFDDLLLKTEANAIITANKKFLNNVNVKSNATIISRRINNHLFSEFVTLNTNQEFPHLTKISPNVMFGNITLDTMKKLEDYVIYEQNITFGCLNKVLFFIRPPIIDDLSFDTINQIISQTTFFDKLNEFFQEVYFENLTFSTLSAEEILPNTINGINYTDLAKCVLTPYTQQNLTGALVIDNLKTDLLDITFINGISLNTWNLLLTNAKSLYNNMFDGNVSIKSLRVTGMIMTSLINDDDIINIYKEYNMANVIFDKNVSIENLKIIGFVNGLNLSKFIADAVQKTDKNITFINRKTFKNITCEFLKMQFINGHFVKDILDPNEKQMLKGPVVIKGSITVLRNFNTTGRIGNVVFLSDFTNRFKALEANSYALCGNFYFTETSSIIRLNVSGFIQELMLNNFMETIIFKNYGNITISGLKLFNNSVTFNDAFNIDGSLNDLDLYRFHKSVVYVDKPFSIDTKIIFKEDIYLQKNLLVKRKLQSSTIMGVDMTDLHENVIILNKPKYFSARMAFDNVTFQTSLKVIQINELQTNLLISLNTQQFIMTDKLNCTNIVVRNIQILGRVNTFYIEDIYADTFMIYGNQNIMGNIKIRGNIYAFHDFNAYFINSFNPKRIVSLIETDILTGKFMFKTPVILNKSLRILGLLNKINPINWQGIAIRTMSKTKQIISGKWRVYGNVHYEKNIDGSELLNGINITEISFVLATEHLEIDHVIEET</sequence>
<organism evidence="2 3">
    <name type="scientific">Pogonomyrmex barbatus</name>
    <name type="common">red harvester ant</name>
    <dbReference type="NCBI Taxonomy" id="144034"/>
    <lineage>
        <taxon>Eukaryota</taxon>
        <taxon>Metazoa</taxon>
        <taxon>Ecdysozoa</taxon>
        <taxon>Arthropoda</taxon>
        <taxon>Hexapoda</taxon>
        <taxon>Insecta</taxon>
        <taxon>Pterygota</taxon>
        <taxon>Neoptera</taxon>
        <taxon>Endopterygota</taxon>
        <taxon>Hymenoptera</taxon>
        <taxon>Apocrita</taxon>
        <taxon>Aculeata</taxon>
        <taxon>Formicoidea</taxon>
        <taxon>Formicidae</taxon>
        <taxon>Myrmicinae</taxon>
        <taxon>Pogonomyrmex</taxon>
    </lineage>
</organism>
<evidence type="ECO:0000313" key="3">
    <source>
        <dbReference type="RefSeq" id="XP_025075109.1"/>
    </source>
</evidence>
<dbReference type="CTD" id="45973"/>
<accession>A0A8N1S899</accession>
<dbReference type="Proteomes" id="UP000504615">
    <property type="component" value="Unplaced"/>
</dbReference>
<keyword evidence="1" id="KW-0732">Signal</keyword>
<proteinExistence type="predicted"/>
<name>A0A8N1S899_9HYME</name>
<evidence type="ECO:0000256" key="1">
    <source>
        <dbReference type="SAM" id="SignalP"/>
    </source>
</evidence>
<dbReference type="RefSeq" id="XP_025075109.1">
    <property type="nucleotide sequence ID" value="XM_025219324.1"/>
</dbReference>
<protein>
    <submittedName>
        <fullName evidence="3">Uncharacterized protein LOC105431077</fullName>
    </submittedName>
</protein>
<gene>
    <name evidence="3" type="primary">LOC105431077</name>
</gene>
<evidence type="ECO:0000313" key="2">
    <source>
        <dbReference type="Proteomes" id="UP000504615"/>
    </source>
</evidence>
<dbReference type="GeneID" id="105431077"/>
<keyword evidence="2" id="KW-1185">Reference proteome</keyword>
<feature type="signal peptide" evidence="1">
    <location>
        <begin position="1"/>
        <end position="23"/>
    </location>
</feature>
<dbReference type="OrthoDB" id="6022258at2759"/>